<evidence type="ECO:0000313" key="4">
    <source>
        <dbReference type="Proteomes" id="UP000663825"/>
    </source>
</evidence>
<sequence>MRTILIFLIIFVLPDEYSANEPLNFCKFNSTISELPSTWSFATLDQVKLCFQNISVNYSVANETMKQLFNSLDFYSFLSIVRQSDYPYSMNINFREELSNILNQSNMNTYKNDYDFHMAVTLCFKKLKDFHTTYSVPNGYAQFHVLLPFILEFLPLTKQIKVQFGINLYSSIMRSNSNMNYTNQIVTTIDGINAFDYMMNFAEKYSIMSKDPSVRLNSVFREEFWLQNLAQYPLPLKSNITFTFLDKTETVTFPYAVVITKKFDQQSSIENDNRYSPSVTYTTRNAFSYITRLEKLSWYEQKTNDKFRFITGNNDTYYYVHESTNTAIIRLGSFDDQVSEDVKRVFLAASGTTLILDVIGNRGGSSCLAYAALHFLVPEYFSHRVLYEPFDGRTTKQLQTFATIFSFSPDSILDLRNMSSFTNMEWMEPRVNYTRGNTTDSYSMKWSINCDGQVFGMGKYWMRNESNTKYFKSIYVLTDGSCGSACSLFVSKLRYASNLKNIYGIGGGYFNYDSDLFESSSYAGGGAFDWNSIVTYHNQLATYNTSIDHLPTSAYLNLNVFEVYINALNKDYPREFLKQPIDKSLDNGDYFNIDQSLEKIINDDEKSSAHSLVDHSSTKIFLFNIFLVIFLMN</sequence>
<dbReference type="Proteomes" id="UP000663873">
    <property type="component" value="Unassembled WGS sequence"/>
</dbReference>
<dbReference type="PANTHER" id="PTHR37049:SF4">
    <property type="entry name" value="RHODANESE DOMAIN-CONTAINING PROTEIN"/>
    <property type="match status" value="1"/>
</dbReference>
<protein>
    <recommendedName>
        <fullName evidence="6">Tail specific protease domain-containing protein</fullName>
    </recommendedName>
</protein>
<gene>
    <name evidence="2" type="ORF">TIS948_LOCUS8818</name>
    <name evidence="3" type="ORF">UJA718_LOCUS3631</name>
</gene>
<dbReference type="OrthoDB" id="27214at2759"/>
<dbReference type="PANTHER" id="PTHR37049">
    <property type="entry name" value="PEPTIDASE S41 FAMILY PROTEIN"/>
    <property type="match status" value="1"/>
</dbReference>
<name>A0A817P374_9BILA</name>
<dbReference type="EMBL" id="CAJNXB010001129">
    <property type="protein sequence ID" value="CAF3135361.1"/>
    <property type="molecule type" value="Genomic_DNA"/>
</dbReference>
<dbReference type="AlphaFoldDB" id="A0A817P374"/>
<feature type="signal peptide" evidence="1">
    <location>
        <begin position="1"/>
        <end position="19"/>
    </location>
</feature>
<evidence type="ECO:0000313" key="3">
    <source>
        <dbReference type="EMBL" id="CAF4153850.1"/>
    </source>
</evidence>
<evidence type="ECO:0000313" key="5">
    <source>
        <dbReference type="Proteomes" id="UP000663873"/>
    </source>
</evidence>
<dbReference type="InterPro" id="IPR052766">
    <property type="entry name" value="S41A_metabolite_peptidase"/>
</dbReference>
<accession>A0A817P374</accession>
<evidence type="ECO:0000256" key="1">
    <source>
        <dbReference type="SAM" id="SignalP"/>
    </source>
</evidence>
<keyword evidence="5" id="KW-1185">Reference proteome</keyword>
<evidence type="ECO:0000313" key="2">
    <source>
        <dbReference type="EMBL" id="CAF3135361.1"/>
    </source>
</evidence>
<comment type="caution">
    <text evidence="2">The sequence shown here is derived from an EMBL/GenBank/DDBJ whole genome shotgun (WGS) entry which is preliminary data.</text>
</comment>
<dbReference type="SUPFAM" id="SSF52096">
    <property type="entry name" value="ClpP/crotonase"/>
    <property type="match status" value="1"/>
</dbReference>
<evidence type="ECO:0008006" key="6">
    <source>
        <dbReference type="Google" id="ProtNLM"/>
    </source>
</evidence>
<feature type="chain" id="PRO_5035612499" description="Tail specific protease domain-containing protein" evidence="1">
    <location>
        <begin position="20"/>
        <end position="633"/>
    </location>
</feature>
<dbReference type="EMBL" id="CAJOBP010000274">
    <property type="protein sequence ID" value="CAF4153850.1"/>
    <property type="molecule type" value="Genomic_DNA"/>
</dbReference>
<dbReference type="Gene3D" id="3.90.226.10">
    <property type="entry name" value="2-enoyl-CoA Hydratase, Chain A, domain 1"/>
    <property type="match status" value="1"/>
</dbReference>
<reference evidence="2" key="1">
    <citation type="submission" date="2021-02" db="EMBL/GenBank/DDBJ databases">
        <authorList>
            <person name="Nowell W R."/>
        </authorList>
    </citation>
    <scope>NUCLEOTIDE SEQUENCE</scope>
</reference>
<proteinExistence type="predicted"/>
<organism evidence="2 4">
    <name type="scientific">Rotaria socialis</name>
    <dbReference type="NCBI Taxonomy" id="392032"/>
    <lineage>
        <taxon>Eukaryota</taxon>
        <taxon>Metazoa</taxon>
        <taxon>Spiralia</taxon>
        <taxon>Gnathifera</taxon>
        <taxon>Rotifera</taxon>
        <taxon>Eurotatoria</taxon>
        <taxon>Bdelloidea</taxon>
        <taxon>Philodinida</taxon>
        <taxon>Philodinidae</taxon>
        <taxon>Rotaria</taxon>
    </lineage>
</organism>
<dbReference type="InterPro" id="IPR029045">
    <property type="entry name" value="ClpP/crotonase-like_dom_sf"/>
</dbReference>
<dbReference type="Proteomes" id="UP000663825">
    <property type="component" value="Unassembled WGS sequence"/>
</dbReference>
<keyword evidence="1" id="KW-0732">Signal</keyword>